<dbReference type="PANTHER" id="PTHR42957">
    <property type="entry name" value="HELICASE MJ1565-RELATED"/>
    <property type="match status" value="1"/>
</dbReference>
<sequence>IAKAKPLGIITETGIQRLMYPVSPGETVYSPDKQILTRFLGLQSTKGLNLGVIGQHELEVRLNLTRFLQKHAAILAISGAGKSYTVSVVIEELLLRTKEEGRVAIVLFDVHGEYKGMADDKSPFASSIEVFPAALIEFATNSLSGRQFAIYQPQMSSVQTRELSKITSKLYKEKTKQGITYTIEDILKELEKDD</sequence>
<feature type="domain" description="Helicase HerA central" evidence="1">
    <location>
        <begin position="51"/>
        <end position="191"/>
    </location>
</feature>
<dbReference type="AlphaFoldDB" id="X1A489"/>
<dbReference type="SUPFAM" id="SSF52540">
    <property type="entry name" value="P-loop containing nucleoside triphosphate hydrolases"/>
    <property type="match status" value="1"/>
</dbReference>
<dbReference type="InterPro" id="IPR002789">
    <property type="entry name" value="HerA_central"/>
</dbReference>
<proteinExistence type="predicted"/>
<organism evidence="2">
    <name type="scientific">marine sediment metagenome</name>
    <dbReference type="NCBI Taxonomy" id="412755"/>
    <lineage>
        <taxon>unclassified sequences</taxon>
        <taxon>metagenomes</taxon>
        <taxon>ecological metagenomes</taxon>
    </lineage>
</organism>
<dbReference type="InterPro" id="IPR008571">
    <property type="entry name" value="HerA-like"/>
</dbReference>
<dbReference type="Pfam" id="PF01935">
    <property type="entry name" value="DUF87"/>
    <property type="match status" value="1"/>
</dbReference>
<gene>
    <name evidence="2" type="ORF">S01H4_10461</name>
</gene>
<dbReference type="InterPro" id="IPR027417">
    <property type="entry name" value="P-loop_NTPase"/>
</dbReference>
<feature type="non-terminal residue" evidence="2">
    <location>
        <position position="1"/>
    </location>
</feature>
<comment type="caution">
    <text evidence="2">The sequence shown here is derived from an EMBL/GenBank/DDBJ whole genome shotgun (WGS) entry which is preliminary data.</text>
</comment>
<dbReference type="Gene3D" id="3.40.50.300">
    <property type="entry name" value="P-loop containing nucleotide triphosphate hydrolases"/>
    <property type="match status" value="1"/>
</dbReference>
<accession>X1A489</accession>
<name>X1A489_9ZZZZ</name>
<dbReference type="PANTHER" id="PTHR42957:SF1">
    <property type="entry name" value="HELICASE MJ1565-RELATED"/>
    <property type="match status" value="1"/>
</dbReference>
<protein>
    <recommendedName>
        <fullName evidence="1">Helicase HerA central domain-containing protein</fullName>
    </recommendedName>
</protein>
<evidence type="ECO:0000259" key="1">
    <source>
        <dbReference type="Pfam" id="PF01935"/>
    </source>
</evidence>
<dbReference type="EMBL" id="BART01004010">
    <property type="protein sequence ID" value="GAG64952.1"/>
    <property type="molecule type" value="Genomic_DNA"/>
</dbReference>
<reference evidence="2" key="1">
    <citation type="journal article" date="2014" name="Front. Microbiol.">
        <title>High frequency of phylogenetically diverse reductive dehalogenase-homologous genes in deep subseafloor sedimentary metagenomes.</title>
        <authorList>
            <person name="Kawai M."/>
            <person name="Futagami T."/>
            <person name="Toyoda A."/>
            <person name="Takaki Y."/>
            <person name="Nishi S."/>
            <person name="Hori S."/>
            <person name="Arai W."/>
            <person name="Tsubouchi T."/>
            <person name="Morono Y."/>
            <person name="Uchiyama I."/>
            <person name="Ito T."/>
            <person name="Fujiyama A."/>
            <person name="Inagaki F."/>
            <person name="Takami H."/>
        </authorList>
    </citation>
    <scope>NUCLEOTIDE SEQUENCE</scope>
    <source>
        <strain evidence="2">Expedition CK06-06</strain>
    </source>
</reference>
<evidence type="ECO:0000313" key="2">
    <source>
        <dbReference type="EMBL" id="GAG64952.1"/>
    </source>
</evidence>